<gene>
    <name evidence="1" type="ORF">SCLCIDRAFT_1113143</name>
</gene>
<proteinExistence type="predicted"/>
<dbReference type="InParanoid" id="A0A0C3E4D1"/>
<keyword evidence="2" id="KW-1185">Reference proteome</keyword>
<evidence type="ECO:0000313" key="2">
    <source>
        <dbReference type="Proteomes" id="UP000053989"/>
    </source>
</evidence>
<dbReference type="EMBL" id="KN822012">
    <property type="protein sequence ID" value="KIM67640.1"/>
    <property type="molecule type" value="Genomic_DNA"/>
</dbReference>
<dbReference type="OrthoDB" id="432528at2759"/>
<dbReference type="Gene3D" id="2.120.10.80">
    <property type="entry name" value="Kelch-type beta propeller"/>
    <property type="match status" value="1"/>
</dbReference>
<dbReference type="InterPro" id="IPR015915">
    <property type="entry name" value="Kelch-typ_b-propeller"/>
</dbReference>
<name>A0A0C3E4D1_9AGAM</name>
<reference evidence="2" key="2">
    <citation type="submission" date="2015-01" db="EMBL/GenBank/DDBJ databases">
        <title>Evolutionary Origins and Diversification of the Mycorrhizal Mutualists.</title>
        <authorList>
            <consortium name="DOE Joint Genome Institute"/>
            <consortium name="Mycorrhizal Genomics Consortium"/>
            <person name="Kohler A."/>
            <person name="Kuo A."/>
            <person name="Nagy L.G."/>
            <person name="Floudas D."/>
            <person name="Copeland A."/>
            <person name="Barry K.W."/>
            <person name="Cichocki N."/>
            <person name="Veneault-Fourrey C."/>
            <person name="LaButti K."/>
            <person name="Lindquist E.A."/>
            <person name="Lipzen A."/>
            <person name="Lundell T."/>
            <person name="Morin E."/>
            <person name="Murat C."/>
            <person name="Riley R."/>
            <person name="Ohm R."/>
            <person name="Sun H."/>
            <person name="Tunlid A."/>
            <person name="Henrissat B."/>
            <person name="Grigoriev I.V."/>
            <person name="Hibbett D.S."/>
            <person name="Martin F."/>
        </authorList>
    </citation>
    <scope>NUCLEOTIDE SEQUENCE [LARGE SCALE GENOMIC DNA]</scope>
    <source>
        <strain evidence="2">Foug A</strain>
    </source>
</reference>
<evidence type="ECO:0000313" key="1">
    <source>
        <dbReference type="EMBL" id="KIM67640.1"/>
    </source>
</evidence>
<organism evidence="1 2">
    <name type="scientific">Scleroderma citrinum Foug A</name>
    <dbReference type="NCBI Taxonomy" id="1036808"/>
    <lineage>
        <taxon>Eukaryota</taxon>
        <taxon>Fungi</taxon>
        <taxon>Dikarya</taxon>
        <taxon>Basidiomycota</taxon>
        <taxon>Agaricomycotina</taxon>
        <taxon>Agaricomycetes</taxon>
        <taxon>Agaricomycetidae</taxon>
        <taxon>Boletales</taxon>
        <taxon>Sclerodermatineae</taxon>
        <taxon>Sclerodermataceae</taxon>
        <taxon>Scleroderma</taxon>
    </lineage>
</organism>
<dbReference type="Proteomes" id="UP000053989">
    <property type="component" value="Unassembled WGS sequence"/>
</dbReference>
<sequence>MHAVGDFPNHRHQFIHLTYDSSSHRTTITFFTRAFVSKIVLVLRLVHPPRLCSVLPNTKPGPNSPTVLTTLNDSAMLLSVSNHMGPTFIIETQNWASEPMRRMRHAASSGDGKVWIIGGEKPDGSGNAFSERFIFNPSGMGFTPISSGPYSPPDILAMLRSFYPMRC</sequence>
<protein>
    <submittedName>
        <fullName evidence="1">Uncharacterized protein</fullName>
    </submittedName>
</protein>
<dbReference type="STRING" id="1036808.A0A0C3E4D1"/>
<dbReference type="HOGENOM" id="CLU_1595534_0_0_1"/>
<dbReference type="SUPFAM" id="SSF117281">
    <property type="entry name" value="Kelch motif"/>
    <property type="match status" value="1"/>
</dbReference>
<accession>A0A0C3E4D1</accession>
<reference evidence="1 2" key="1">
    <citation type="submission" date="2014-04" db="EMBL/GenBank/DDBJ databases">
        <authorList>
            <consortium name="DOE Joint Genome Institute"/>
            <person name="Kuo A."/>
            <person name="Kohler A."/>
            <person name="Nagy L.G."/>
            <person name="Floudas D."/>
            <person name="Copeland A."/>
            <person name="Barry K.W."/>
            <person name="Cichocki N."/>
            <person name="Veneault-Fourrey C."/>
            <person name="LaButti K."/>
            <person name="Lindquist E.A."/>
            <person name="Lipzen A."/>
            <person name="Lundell T."/>
            <person name="Morin E."/>
            <person name="Murat C."/>
            <person name="Sun H."/>
            <person name="Tunlid A."/>
            <person name="Henrissat B."/>
            <person name="Grigoriev I.V."/>
            <person name="Hibbett D.S."/>
            <person name="Martin F."/>
            <person name="Nordberg H.P."/>
            <person name="Cantor M.N."/>
            <person name="Hua S.X."/>
        </authorList>
    </citation>
    <scope>NUCLEOTIDE SEQUENCE [LARGE SCALE GENOMIC DNA]</scope>
    <source>
        <strain evidence="1 2">Foug A</strain>
    </source>
</reference>
<dbReference type="AlphaFoldDB" id="A0A0C3E4D1"/>